<dbReference type="Proteomes" id="UP001066276">
    <property type="component" value="Chromosome 5"/>
</dbReference>
<evidence type="ECO:0000313" key="2">
    <source>
        <dbReference type="EMBL" id="KAJ1152470.1"/>
    </source>
</evidence>
<dbReference type="AlphaFoldDB" id="A0AAV7RLT2"/>
<keyword evidence="3" id="KW-1185">Reference proteome</keyword>
<feature type="region of interest" description="Disordered" evidence="1">
    <location>
        <begin position="28"/>
        <end position="56"/>
    </location>
</feature>
<protein>
    <submittedName>
        <fullName evidence="2">Uncharacterized protein</fullName>
    </submittedName>
</protein>
<accession>A0AAV7RLT2</accession>
<proteinExistence type="predicted"/>
<reference evidence="2" key="1">
    <citation type="journal article" date="2022" name="bioRxiv">
        <title>Sequencing and chromosome-scale assembly of the giantPleurodeles waltlgenome.</title>
        <authorList>
            <person name="Brown T."/>
            <person name="Elewa A."/>
            <person name="Iarovenko S."/>
            <person name="Subramanian E."/>
            <person name="Araus A.J."/>
            <person name="Petzold A."/>
            <person name="Susuki M."/>
            <person name="Suzuki K.-i.T."/>
            <person name="Hayashi T."/>
            <person name="Toyoda A."/>
            <person name="Oliveira C."/>
            <person name="Osipova E."/>
            <person name="Leigh N.D."/>
            <person name="Simon A."/>
            <person name="Yun M.H."/>
        </authorList>
    </citation>
    <scope>NUCLEOTIDE SEQUENCE</scope>
    <source>
        <strain evidence="2">20211129_DDA</strain>
        <tissue evidence="2">Liver</tissue>
    </source>
</reference>
<organism evidence="2 3">
    <name type="scientific">Pleurodeles waltl</name>
    <name type="common">Iberian ribbed newt</name>
    <dbReference type="NCBI Taxonomy" id="8319"/>
    <lineage>
        <taxon>Eukaryota</taxon>
        <taxon>Metazoa</taxon>
        <taxon>Chordata</taxon>
        <taxon>Craniata</taxon>
        <taxon>Vertebrata</taxon>
        <taxon>Euteleostomi</taxon>
        <taxon>Amphibia</taxon>
        <taxon>Batrachia</taxon>
        <taxon>Caudata</taxon>
        <taxon>Salamandroidea</taxon>
        <taxon>Salamandridae</taxon>
        <taxon>Pleurodelinae</taxon>
        <taxon>Pleurodeles</taxon>
    </lineage>
</organism>
<sequence length="87" mass="9372">MWTLHQRRTADGIGSRPGAWNCTCRHISGKKGGKKGQMGPGVPRSDPEAPGSDQEAEIRVVRHCQKFLVPIFSMAQACLGHDSGLSS</sequence>
<evidence type="ECO:0000313" key="3">
    <source>
        <dbReference type="Proteomes" id="UP001066276"/>
    </source>
</evidence>
<gene>
    <name evidence="2" type="ORF">NDU88_005245</name>
</gene>
<comment type="caution">
    <text evidence="2">The sequence shown here is derived from an EMBL/GenBank/DDBJ whole genome shotgun (WGS) entry which is preliminary data.</text>
</comment>
<name>A0AAV7RLT2_PLEWA</name>
<evidence type="ECO:0000256" key="1">
    <source>
        <dbReference type="SAM" id="MobiDB-lite"/>
    </source>
</evidence>
<dbReference type="EMBL" id="JANPWB010000009">
    <property type="protein sequence ID" value="KAJ1152470.1"/>
    <property type="molecule type" value="Genomic_DNA"/>
</dbReference>